<protein>
    <recommendedName>
        <fullName evidence="4">ABC transporter permease</fullName>
    </recommendedName>
</protein>
<evidence type="ECO:0000256" key="1">
    <source>
        <dbReference type="SAM" id="Phobius"/>
    </source>
</evidence>
<dbReference type="RefSeq" id="WP_386194403.1">
    <property type="nucleotide sequence ID" value="NZ_JBHSBC010000035.1"/>
</dbReference>
<keyword evidence="1" id="KW-0472">Membrane</keyword>
<feature type="transmembrane region" description="Helical" evidence="1">
    <location>
        <begin position="48"/>
        <end position="70"/>
    </location>
</feature>
<feature type="transmembrane region" description="Helical" evidence="1">
    <location>
        <begin position="101"/>
        <end position="121"/>
    </location>
</feature>
<proteinExistence type="predicted"/>
<dbReference type="Proteomes" id="UP001595698">
    <property type="component" value="Unassembled WGS sequence"/>
</dbReference>
<keyword evidence="3" id="KW-1185">Reference proteome</keyword>
<evidence type="ECO:0000313" key="3">
    <source>
        <dbReference type="Proteomes" id="UP001595698"/>
    </source>
</evidence>
<evidence type="ECO:0008006" key="4">
    <source>
        <dbReference type="Google" id="ProtNLM"/>
    </source>
</evidence>
<feature type="transmembrane region" description="Helical" evidence="1">
    <location>
        <begin position="7"/>
        <end position="28"/>
    </location>
</feature>
<dbReference type="EMBL" id="JBHSBC010000035">
    <property type="protein sequence ID" value="MFC3984516.1"/>
    <property type="molecule type" value="Genomic_DNA"/>
</dbReference>
<comment type="caution">
    <text evidence="2">The sequence shown here is derived from an EMBL/GenBank/DDBJ whole genome shotgun (WGS) entry which is preliminary data.</text>
</comment>
<keyword evidence="1" id="KW-1133">Transmembrane helix</keyword>
<evidence type="ECO:0000313" key="2">
    <source>
        <dbReference type="EMBL" id="MFC3984516.1"/>
    </source>
</evidence>
<organism evidence="2 3">
    <name type="scientific">Streptosporangium jomthongense</name>
    <dbReference type="NCBI Taxonomy" id="1193683"/>
    <lineage>
        <taxon>Bacteria</taxon>
        <taxon>Bacillati</taxon>
        <taxon>Actinomycetota</taxon>
        <taxon>Actinomycetes</taxon>
        <taxon>Streptosporangiales</taxon>
        <taxon>Streptosporangiaceae</taxon>
        <taxon>Streptosporangium</taxon>
    </lineage>
</organism>
<feature type="transmembrane region" description="Helical" evidence="1">
    <location>
        <begin position="77"/>
        <end position="95"/>
    </location>
</feature>
<sequence length="128" mass="13243">MRTWLRIGGGAVLFVHGVIHIAGFLLLWRITEVGELTYGRMVPDPGTAGGRLVGVVWLGAAALFCCAAVLLAVGRPAWAPTVLAATALSLPILLADLSQTGAGVVVDVVVLTGTLLAFLLVRRDGETA</sequence>
<name>A0ABV8F9D2_9ACTN</name>
<reference evidence="3" key="1">
    <citation type="journal article" date="2019" name="Int. J. Syst. Evol. Microbiol.">
        <title>The Global Catalogue of Microorganisms (GCM) 10K type strain sequencing project: providing services to taxonomists for standard genome sequencing and annotation.</title>
        <authorList>
            <consortium name="The Broad Institute Genomics Platform"/>
            <consortium name="The Broad Institute Genome Sequencing Center for Infectious Disease"/>
            <person name="Wu L."/>
            <person name="Ma J."/>
        </authorList>
    </citation>
    <scope>NUCLEOTIDE SEQUENCE [LARGE SCALE GENOMIC DNA]</scope>
    <source>
        <strain evidence="3">TBRC 7912</strain>
    </source>
</reference>
<gene>
    <name evidence="2" type="ORF">ACFOYY_30575</name>
</gene>
<keyword evidence="1" id="KW-0812">Transmembrane</keyword>
<accession>A0ABV8F9D2</accession>